<name>A0A7W7YJ82_9BACT</name>
<reference evidence="10 11" key="1">
    <citation type="submission" date="2020-08" db="EMBL/GenBank/DDBJ databases">
        <title>Genomic Encyclopedia of Type Strains, Phase IV (KMG-IV): sequencing the most valuable type-strain genomes for metagenomic binning, comparative biology and taxonomic classification.</title>
        <authorList>
            <person name="Goeker M."/>
        </authorList>
    </citation>
    <scope>NUCLEOTIDE SEQUENCE [LARGE SCALE GENOMIC DNA]</scope>
    <source>
        <strain evidence="10 11">DSM 12251</strain>
    </source>
</reference>
<dbReference type="UniPathway" id="UPA00219"/>
<keyword evidence="8" id="KW-0732">Signal</keyword>
<dbReference type="GO" id="GO:0018104">
    <property type="term" value="P:peptidoglycan-protein cross-linking"/>
    <property type="evidence" value="ECO:0007669"/>
    <property type="project" value="TreeGrafter"/>
</dbReference>
<evidence type="ECO:0000256" key="2">
    <source>
        <dbReference type="ARBA" id="ARBA00005992"/>
    </source>
</evidence>
<proteinExistence type="inferred from homology"/>
<dbReference type="GO" id="GO:0071555">
    <property type="term" value="P:cell wall organization"/>
    <property type="evidence" value="ECO:0007669"/>
    <property type="project" value="UniProtKB-UniRule"/>
</dbReference>
<evidence type="ECO:0000256" key="6">
    <source>
        <dbReference type="ARBA" id="ARBA00023316"/>
    </source>
</evidence>
<evidence type="ECO:0000256" key="4">
    <source>
        <dbReference type="ARBA" id="ARBA00022960"/>
    </source>
</evidence>
<dbReference type="Pfam" id="PF03734">
    <property type="entry name" value="YkuD"/>
    <property type="match status" value="1"/>
</dbReference>
<evidence type="ECO:0000313" key="11">
    <source>
        <dbReference type="Proteomes" id="UP000534294"/>
    </source>
</evidence>
<organism evidence="10 11">
    <name type="scientific">Prosthecobacter dejongeii</name>
    <dbReference type="NCBI Taxonomy" id="48465"/>
    <lineage>
        <taxon>Bacteria</taxon>
        <taxon>Pseudomonadati</taxon>
        <taxon>Verrucomicrobiota</taxon>
        <taxon>Verrucomicrobiia</taxon>
        <taxon>Verrucomicrobiales</taxon>
        <taxon>Verrucomicrobiaceae</taxon>
        <taxon>Prosthecobacter</taxon>
    </lineage>
</organism>
<evidence type="ECO:0000259" key="9">
    <source>
        <dbReference type="PROSITE" id="PS52029"/>
    </source>
</evidence>
<keyword evidence="5 7" id="KW-0573">Peptidoglycan synthesis</keyword>
<feature type="domain" description="L,D-TPase catalytic" evidence="9">
    <location>
        <begin position="196"/>
        <end position="328"/>
    </location>
</feature>
<dbReference type="InterPro" id="IPR005490">
    <property type="entry name" value="LD_TPept_cat_dom"/>
</dbReference>
<dbReference type="RefSeq" id="WP_184206948.1">
    <property type="nucleotide sequence ID" value="NZ_JACHIF010000002.1"/>
</dbReference>
<dbReference type="GO" id="GO:0008360">
    <property type="term" value="P:regulation of cell shape"/>
    <property type="evidence" value="ECO:0007669"/>
    <property type="project" value="UniProtKB-UniRule"/>
</dbReference>
<evidence type="ECO:0000256" key="7">
    <source>
        <dbReference type="PROSITE-ProRule" id="PRU01373"/>
    </source>
</evidence>
<dbReference type="GO" id="GO:0016740">
    <property type="term" value="F:transferase activity"/>
    <property type="evidence" value="ECO:0007669"/>
    <property type="project" value="UniProtKB-KW"/>
</dbReference>
<dbReference type="InterPro" id="IPR038063">
    <property type="entry name" value="Transpep_catalytic_dom"/>
</dbReference>
<feature type="active site" description="Proton donor/acceptor" evidence="7">
    <location>
        <position position="288"/>
    </location>
</feature>
<evidence type="ECO:0000256" key="5">
    <source>
        <dbReference type="ARBA" id="ARBA00022984"/>
    </source>
</evidence>
<dbReference type="CDD" id="cd00118">
    <property type="entry name" value="LysM"/>
    <property type="match status" value="1"/>
</dbReference>
<dbReference type="InterPro" id="IPR018392">
    <property type="entry name" value="LysM"/>
</dbReference>
<dbReference type="PANTHER" id="PTHR30582">
    <property type="entry name" value="L,D-TRANSPEPTIDASE"/>
    <property type="match status" value="1"/>
</dbReference>
<dbReference type="InterPro" id="IPR050979">
    <property type="entry name" value="LD-transpeptidase"/>
</dbReference>
<keyword evidence="3" id="KW-0808">Transferase</keyword>
<feature type="active site" description="Nucleophile" evidence="7">
    <location>
        <position position="304"/>
    </location>
</feature>
<dbReference type="PROSITE" id="PS51257">
    <property type="entry name" value="PROKAR_LIPOPROTEIN"/>
    <property type="match status" value="1"/>
</dbReference>
<accession>A0A7W7YJ82</accession>
<evidence type="ECO:0000313" key="10">
    <source>
        <dbReference type="EMBL" id="MBB5037240.1"/>
    </source>
</evidence>
<keyword evidence="4 7" id="KW-0133">Cell shape</keyword>
<comment type="similarity">
    <text evidence="2">Belongs to the YkuD family.</text>
</comment>
<comment type="pathway">
    <text evidence="1 7">Cell wall biogenesis; peptidoglycan biosynthesis.</text>
</comment>
<evidence type="ECO:0000256" key="1">
    <source>
        <dbReference type="ARBA" id="ARBA00004752"/>
    </source>
</evidence>
<keyword evidence="11" id="KW-1185">Reference proteome</keyword>
<dbReference type="GO" id="GO:0071972">
    <property type="term" value="F:peptidoglycan L,D-transpeptidase activity"/>
    <property type="evidence" value="ECO:0007669"/>
    <property type="project" value="TreeGrafter"/>
</dbReference>
<dbReference type="PROSITE" id="PS52029">
    <property type="entry name" value="LD_TPASE"/>
    <property type="match status" value="1"/>
</dbReference>
<dbReference type="CDD" id="cd16913">
    <property type="entry name" value="YkuD_like"/>
    <property type="match status" value="1"/>
</dbReference>
<feature type="signal peptide" evidence="8">
    <location>
        <begin position="1"/>
        <end position="18"/>
    </location>
</feature>
<comment type="caution">
    <text evidence="10">The sequence shown here is derived from an EMBL/GenBank/DDBJ whole genome shotgun (WGS) entry which is preliminary data.</text>
</comment>
<dbReference type="Proteomes" id="UP000534294">
    <property type="component" value="Unassembled WGS sequence"/>
</dbReference>
<dbReference type="Gene3D" id="2.40.440.10">
    <property type="entry name" value="L,D-transpeptidase catalytic domain-like"/>
    <property type="match status" value="1"/>
</dbReference>
<protein>
    <submittedName>
        <fullName evidence="10">Lipoprotein-anchoring transpeptidase ErfK/SrfK</fullName>
    </submittedName>
</protein>
<sequence>MQFSFRVGSRAHAATAMALLGLLGLTGCVTSSHRTPDPVVDAMSRDRTVQLQIFLDGQRFGPGVVDGHPGEFTSKALALYRESQGLPHQVTPDVSGIVPYTTYAITAEDLGRLGTMAKEPAAQAQQKTLPYTSLAELIAERFHTTVVFVAELNPGRPIDSLTVGEVIRVPNVQRPLRVDAYPSSYSKQATSATESRRVVVDTRLRMLRVSEGARLLAAFPLTPGSDEHPAPMGEWKITGAVPWPWYRYDEGVLKRGERTETFYNLPPGPNSPVGILWTGLNRPGVGIHGTAFPETIGRSGSHGCIRLSNWDAATFYTLVHKGMAVTIQ</sequence>
<keyword evidence="6 7" id="KW-0961">Cell wall biogenesis/degradation</keyword>
<keyword evidence="10" id="KW-0449">Lipoprotein</keyword>
<feature type="chain" id="PRO_5031385361" evidence="8">
    <location>
        <begin position="19"/>
        <end position="328"/>
    </location>
</feature>
<dbReference type="EMBL" id="JACHIF010000002">
    <property type="protein sequence ID" value="MBB5037240.1"/>
    <property type="molecule type" value="Genomic_DNA"/>
</dbReference>
<gene>
    <name evidence="10" type="ORF">HNQ64_001482</name>
</gene>
<evidence type="ECO:0000256" key="8">
    <source>
        <dbReference type="SAM" id="SignalP"/>
    </source>
</evidence>
<dbReference type="GO" id="GO:0005576">
    <property type="term" value="C:extracellular region"/>
    <property type="evidence" value="ECO:0007669"/>
    <property type="project" value="TreeGrafter"/>
</dbReference>
<dbReference type="SUPFAM" id="SSF141523">
    <property type="entry name" value="L,D-transpeptidase catalytic domain-like"/>
    <property type="match status" value="1"/>
</dbReference>
<evidence type="ECO:0000256" key="3">
    <source>
        <dbReference type="ARBA" id="ARBA00022679"/>
    </source>
</evidence>
<dbReference type="AlphaFoldDB" id="A0A7W7YJ82"/>
<dbReference type="PANTHER" id="PTHR30582:SF30">
    <property type="entry name" value="BLR4375 PROTEIN"/>
    <property type="match status" value="1"/>
</dbReference>